<keyword evidence="11" id="KW-1185">Reference proteome</keyword>
<comment type="similarity">
    <text evidence="8">Belongs to the anion channel-forming bestrophin (TC 1.A.46) family.</text>
</comment>
<dbReference type="GO" id="GO:0005254">
    <property type="term" value="F:chloride channel activity"/>
    <property type="evidence" value="ECO:0007669"/>
    <property type="project" value="InterPro"/>
</dbReference>
<dbReference type="GO" id="GO:0005886">
    <property type="term" value="C:plasma membrane"/>
    <property type="evidence" value="ECO:0007669"/>
    <property type="project" value="UniProtKB-SubCell"/>
</dbReference>
<dbReference type="RefSeq" id="WP_114694441.1">
    <property type="nucleotide sequence ID" value="NZ_QQOH01000001.1"/>
</dbReference>
<dbReference type="Proteomes" id="UP000253769">
    <property type="component" value="Unassembled WGS sequence"/>
</dbReference>
<gene>
    <name evidence="10" type="ORF">DV711_04500</name>
</gene>
<evidence type="ECO:0000256" key="8">
    <source>
        <dbReference type="ARBA" id="ARBA00034708"/>
    </source>
</evidence>
<dbReference type="AlphaFoldDB" id="A0A369WRV9"/>
<reference evidence="10 11" key="1">
    <citation type="submission" date="2018-07" db="EMBL/GenBank/DDBJ databases">
        <title>Motiliproteus coralliicola sp. nov., a bacterium isolated from Coral.</title>
        <authorList>
            <person name="Wang G."/>
        </authorList>
    </citation>
    <scope>NUCLEOTIDE SEQUENCE [LARGE SCALE GENOMIC DNA]</scope>
    <source>
        <strain evidence="10 11">C34</strain>
    </source>
</reference>
<keyword evidence="6" id="KW-0406">Ion transport</keyword>
<keyword evidence="3" id="KW-1003">Cell membrane</keyword>
<evidence type="ECO:0000256" key="1">
    <source>
        <dbReference type="ARBA" id="ARBA00004651"/>
    </source>
</evidence>
<dbReference type="OrthoDB" id="445589at2"/>
<keyword evidence="4 9" id="KW-0812">Transmembrane</keyword>
<feature type="transmembrane region" description="Helical" evidence="9">
    <location>
        <begin position="20"/>
        <end position="40"/>
    </location>
</feature>
<evidence type="ECO:0000256" key="5">
    <source>
        <dbReference type="ARBA" id="ARBA00022989"/>
    </source>
</evidence>
<organism evidence="10 11">
    <name type="scientific">Motiliproteus coralliicola</name>
    <dbReference type="NCBI Taxonomy" id="2283196"/>
    <lineage>
        <taxon>Bacteria</taxon>
        <taxon>Pseudomonadati</taxon>
        <taxon>Pseudomonadota</taxon>
        <taxon>Gammaproteobacteria</taxon>
        <taxon>Oceanospirillales</taxon>
        <taxon>Oceanospirillaceae</taxon>
        <taxon>Motiliproteus</taxon>
    </lineage>
</organism>
<protein>
    <recommendedName>
        <fullName evidence="12">Bestrophin</fullName>
    </recommendedName>
</protein>
<sequence length="308" mass="34457">MVVRDKPNAFRLFFTLRGSIVPKILPQILFVALLGAGVAIAQHYLPPLLPDYSPFAFTVLGVALSLFLGFRNNACYERWWEARKHWGQLLVDGRSLARQANSFLDDEVEGAAETKKRLVHLTIAFTHALRHQLRQTNGWSDIEPYIQAEDHERLKRSQNLPDCLLQLLGQELGRCRRQGLLSDILIQNFDERITSMAGVLAACERIQNTPLPFAYMLLVHRTAYIYCLLLPFGVVGALGAFTPLLCAIVAYTFFGLDALSEELEEPFGLSSNDLPLSAMSRTLEINLLEAIGETELPPALKPSGHCLQ</sequence>
<name>A0A369WRV9_9GAMM</name>
<feature type="transmembrane region" description="Helical" evidence="9">
    <location>
        <begin position="52"/>
        <end position="70"/>
    </location>
</feature>
<dbReference type="PANTHER" id="PTHR33281">
    <property type="entry name" value="UPF0187 PROTEIN YNEE"/>
    <property type="match status" value="1"/>
</dbReference>
<dbReference type="PANTHER" id="PTHR33281:SF19">
    <property type="entry name" value="VOLTAGE-DEPENDENT ANION CHANNEL-FORMING PROTEIN YNEE"/>
    <property type="match status" value="1"/>
</dbReference>
<dbReference type="EMBL" id="QQOH01000001">
    <property type="protein sequence ID" value="RDE24850.1"/>
    <property type="molecule type" value="Genomic_DNA"/>
</dbReference>
<evidence type="ECO:0000256" key="7">
    <source>
        <dbReference type="ARBA" id="ARBA00023136"/>
    </source>
</evidence>
<evidence type="ECO:0008006" key="12">
    <source>
        <dbReference type="Google" id="ProtNLM"/>
    </source>
</evidence>
<dbReference type="InterPro" id="IPR044669">
    <property type="entry name" value="YneE/VCCN1/2-like"/>
</dbReference>
<keyword evidence="7 9" id="KW-0472">Membrane</keyword>
<comment type="caution">
    <text evidence="10">The sequence shown here is derived from an EMBL/GenBank/DDBJ whole genome shotgun (WGS) entry which is preliminary data.</text>
</comment>
<comment type="subcellular location">
    <subcellularLocation>
        <location evidence="1">Cell membrane</location>
        <topology evidence="1">Multi-pass membrane protein</topology>
    </subcellularLocation>
</comment>
<dbReference type="Pfam" id="PF25539">
    <property type="entry name" value="Bestrophin_2"/>
    <property type="match status" value="1"/>
</dbReference>
<proteinExistence type="inferred from homology"/>
<evidence type="ECO:0000256" key="2">
    <source>
        <dbReference type="ARBA" id="ARBA00022448"/>
    </source>
</evidence>
<evidence type="ECO:0000256" key="3">
    <source>
        <dbReference type="ARBA" id="ARBA00022475"/>
    </source>
</evidence>
<evidence type="ECO:0000256" key="6">
    <source>
        <dbReference type="ARBA" id="ARBA00023065"/>
    </source>
</evidence>
<evidence type="ECO:0000256" key="4">
    <source>
        <dbReference type="ARBA" id="ARBA00022692"/>
    </source>
</evidence>
<evidence type="ECO:0000313" key="10">
    <source>
        <dbReference type="EMBL" id="RDE24850.1"/>
    </source>
</evidence>
<keyword evidence="2" id="KW-0813">Transport</keyword>
<evidence type="ECO:0000256" key="9">
    <source>
        <dbReference type="SAM" id="Phobius"/>
    </source>
</evidence>
<accession>A0A369WRV9</accession>
<evidence type="ECO:0000313" key="11">
    <source>
        <dbReference type="Proteomes" id="UP000253769"/>
    </source>
</evidence>
<feature type="transmembrane region" description="Helical" evidence="9">
    <location>
        <begin position="223"/>
        <end position="254"/>
    </location>
</feature>
<keyword evidence="5 9" id="KW-1133">Transmembrane helix</keyword>